<feature type="domain" description="BAG" evidence="3">
    <location>
        <begin position="599"/>
        <end position="679"/>
    </location>
</feature>
<dbReference type="FunFam" id="1.20.58.120:FF:000010">
    <property type="entry name" value="BAG family molecular chaperone regulator 6"/>
    <property type="match status" value="1"/>
</dbReference>
<dbReference type="Proteomes" id="UP001630127">
    <property type="component" value="Unassembled WGS sequence"/>
</dbReference>
<evidence type="ECO:0000256" key="1">
    <source>
        <dbReference type="ARBA" id="ARBA00023186"/>
    </source>
</evidence>
<feature type="compositionally biased region" description="Basic residues" evidence="2">
    <location>
        <begin position="1179"/>
        <end position="1192"/>
    </location>
</feature>
<feature type="compositionally biased region" description="Basic and acidic residues" evidence="2">
    <location>
        <begin position="344"/>
        <end position="359"/>
    </location>
</feature>
<feature type="region of interest" description="Disordered" evidence="2">
    <location>
        <begin position="1079"/>
        <end position="1098"/>
    </location>
</feature>
<dbReference type="SMART" id="SM00264">
    <property type="entry name" value="BAG"/>
    <property type="match status" value="1"/>
</dbReference>
<evidence type="ECO:0000313" key="5">
    <source>
        <dbReference type="Proteomes" id="UP001630127"/>
    </source>
</evidence>
<feature type="compositionally biased region" description="Basic and acidic residues" evidence="2">
    <location>
        <begin position="316"/>
        <end position="330"/>
    </location>
</feature>
<reference evidence="4 5" key="1">
    <citation type="submission" date="2024-11" db="EMBL/GenBank/DDBJ databases">
        <title>A near-complete genome assembly of Cinchona calisaya.</title>
        <authorList>
            <person name="Lian D.C."/>
            <person name="Zhao X.W."/>
            <person name="Wei L."/>
        </authorList>
    </citation>
    <scope>NUCLEOTIDE SEQUENCE [LARGE SCALE GENOMIC DNA]</scope>
    <source>
        <tissue evidence="4">Nenye</tissue>
    </source>
</reference>
<feature type="compositionally biased region" description="Polar residues" evidence="2">
    <location>
        <begin position="1121"/>
        <end position="1132"/>
    </location>
</feature>
<feature type="region of interest" description="Disordered" evidence="2">
    <location>
        <begin position="780"/>
        <end position="821"/>
    </location>
</feature>
<feature type="region of interest" description="Disordered" evidence="2">
    <location>
        <begin position="1105"/>
        <end position="1132"/>
    </location>
</feature>
<keyword evidence="5" id="KW-1185">Reference proteome</keyword>
<feature type="compositionally biased region" description="Polar residues" evidence="2">
    <location>
        <begin position="280"/>
        <end position="294"/>
    </location>
</feature>
<dbReference type="PANTHER" id="PTHR33322:SF16">
    <property type="entry name" value="BAG FAMILY MOLECULAR CHAPERONE REGULATOR 6"/>
    <property type="match status" value="1"/>
</dbReference>
<feature type="compositionally biased region" description="Basic and acidic residues" evidence="2">
    <location>
        <begin position="420"/>
        <end position="429"/>
    </location>
</feature>
<feature type="region of interest" description="Disordered" evidence="2">
    <location>
        <begin position="683"/>
        <end position="730"/>
    </location>
</feature>
<organism evidence="4 5">
    <name type="scientific">Cinchona calisaya</name>
    <dbReference type="NCBI Taxonomy" id="153742"/>
    <lineage>
        <taxon>Eukaryota</taxon>
        <taxon>Viridiplantae</taxon>
        <taxon>Streptophyta</taxon>
        <taxon>Embryophyta</taxon>
        <taxon>Tracheophyta</taxon>
        <taxon>Spermatophyta</taxon>
        <taxon>Magnoliopsida</taxon>
        <taxon>eudicotyledons</taxon>
        <taxon>Gunneridae</taxon>
        <taxon>Pentapetalae</taxon>
        <taxon>asterids</taxon>
        <taxon>lamiids</taxon>
        <taxon>Gentianales</taxon>
        <taxon>Rubiaceae</taxon>
        <taxon>Cinchonoideae</taxon>
        <taxon>Cinchoneae</taxon>
        <taxon>Cinchona</taxon>
    </lineage>
</organism>
<keyword evidence="1" id="KW-0143">Chaperone</keyword>
<dbReference type="CDD" id="cd23767">
    <property type="entry name" value="IQCD"/>
    <property type="match status" value="1"/>
</dbReference>
<feature type="compositionally biased region" description="Basic and acidic residues" evidence="2">
    <location>
        <begin position="454"/>
        <end position="472"/>
    </location>
</feature>
<sequence>MYYPVHQFMDSSYPHQMNQMPSTFHHHHYHHPRFEAIPGQMKADFERCPSYYQSWPSGGSYGYSYPAQCHGCCDRNYLPPVFCGQRPPYVHPPSPHYHGSCPVPPGPCPVQYIPPPNYKMEPLHYRSGYGHCCGCPNHTCNQAPAKNVKIEEEEEPDSGKKANDSVVPFDLKSHPYPVVWIPPGYMMNKANEKLNELQPTEKEKHSGAANTHEASKHLDQPQNFVNVWFPSDMENSRLTKQGGDSPRNQQSPDEGKGQVSFPLFWMPWNPDEMKMKDSTSTKTNLGEESVQGTPSRFEVTPVPVSDSEENTNTAKVNEETDSRECMKAVEKNNVQKTVPVKSAETTEEKKVPENSEDIVKSSLSKNVNSCEETKSSQTSGQSKSSSPKKSSKLPPICLRVDPLRKKNGNGSSRSPSPPGDKGKLQESSKDSAQPPTSSTRKEIPQQETIAGESVPEKTKNVEQSKRKVKTIEVIDGTNRQEGSEKLNISHPHGSSVSIDSPDADFARQTNAKSEVVFPDVAAGPAEVKNDIGTVQCQSIDSKCEMDEDKENTKVHESPADKTKGLEKIQLSDSEAALIIQSTYRGYEVRRWEPLKKLKQIANIREEVVELNNRIQALESGFDTHEGQDNDKLRTMLGENIMNLLLKLDTIQGLHPSIRDVRKYVASSLVSLQEKLDHLNLKKSESVHELSSDAKSEKDVQITDNPCFQGGEEEKASLESSPSKTENVHENNAEEICRDVAPMVMESASNPSCLEIPEVVRNQEDLSDGSEEPVTDLLHREDLGDGSEEPVSDLLWGKTSETSETGLLPETGTRDNSMNLGSNSGQEMIHPVVEGAASPVTDDVSDLKQLEELPKLQGEAVMENDVRVPELTELPQGMLDNVIEESGKHLILEQKDDKFVKDEMTTEDTNAELHDAVVLNVDQAELWQESTVNVPVTSESNGSLVCHGNVENDAEFCEEVNLGSHEIPVEALEEEKSSISEFGDASQMDDKAVSEIDGEILGSYKNDLDYCNEQIESELIVTPTEPVEVEEQVPQELAIVESSETENLSRKENEVSDPENSSSCEDVIAVSQECDVPTGDNKLFAQPSDSAACEENNVDEMESAVPLETTETDGQLPPPSSPTASQISLWSNASTEQEKKLVEENEKLREMIQKLIEAGKEQLTAISNLSGRVKDLEKKLSRKRKLKMGRHGTTRYASDSLCLRPSNDPLNQKPVSFTM</sequence>
<comment type="caution">
    <text evidence="4">The sequence shown here is derived from an EMBL/GenBank/DDBJ whole genome shotgun (WGS) entry which is preliminary data.</text>
</comment>
<dbReference type="InterPro" id="IPR003103">
    <property type="entry name" value="BAG_domain"/>
</dbReference>
<dbReference type="Pfam" id="PF02179">
    <property type="entry name" value="BAG"/>
    <property type="match status" value="1"/>
</dbReference>
<dbReference type="InterPro" id="IPR036533">
    <property type="entry name" value="BAG_dom_sf"/>
</dbReference>
<feature type="region of interest" description="Disordered" evidence="2">
    <location>
        <begin position="1179"/>
        <end position="1218"/>
    </location>
</feature>
<feature type="region of interest" description="Disordered" evidence="2">
    <location>
        <begin position="199"/>
        <end position="222"/>
    </location>
</feature>
<dbReference type="PROSITE" id="PS51035">
    <property type="entry name" value="BAG"/>
    <property type="match status" value="1"/>
</dbReference>
<dbReference type="PANTHER" id="PTHR33322">
    <property type="entry name" value="BAG DOMAIN CONTAINING PROTEIN, EXPRESSED"/>
    <property type="match status" value="1"/>
</dbReference>
<evidence type="ECO:0000256" key="2">
    <source>
        <dbReference type="SAM" id="MobiDB-lite"/>
    </source>
</evidence>
<feature type="compositionally biased region" description="Polar residues" evidence="2">
    <location>
        <begin position="361"/>
        <end position="370"/>
    </location>
</feature>
<proteinExistence type="predicted"/>
<feature type="compositionally biased region" description="Basic and acidic residues" evidence="2">
    <location>
        <begin position="683"/>
        <end position="700"/>
    </location>
</feature>
<feature type="compositionally biased region" description="Polar residues" evidence="2">
    <location>
        <begin position="1207"/>
        <end position="1218"/>
    </location>
</feature>
<accession>A0ABD2ZCN3</accession>
<protein>
    <recommendedName>
        <fullName evidence="3">BAG domain-containing protein</fullName>
    </recommendedName>
</protein>
<gene>
    <name evidence="4" type="ORF">ACH5RR_024138</name>
</gene>
<feature type="compositionally biased region" description="Low complexity" evidence="2">
    <location>
        <begin position="375"/>
        <end position="388"/>
    </location>
</feature>
<dbReference type="Gene3D" id="1.20.58.120">
    <property type="entry name" value="BAG domain"/>
    <property type="match status" value="1"/>
</dbReference>
<dbReference type="PROSITE" id="PS50096">
    <property type="entry name" value="IQ"/>
    <property type="match status" value="1"/>
</dbReference>
<evidence type="ECO:0000259" key="3">
    <source>
        <dbReference type="PROSITE" id="PS51035"/>
    </source>
</evidence>
<evidence type="ECO:0000313" key="4">
    <source>
        <dbReference type="EMBL" id="KAL3517236.1"/>
    </source>
</evidence>
<feature type="region of interest" description="Disordered" evidence="2">
    <location>
        <begin position="1038"/>
        <end position="1061"/>
    </location>
</feature>
<dbReference type="EMBL" id="JBJUIK010000010">
    <property type="protein sequence ID" value="KAL3517236.1"/>
    <property type="molecule type" value="Genomic_DNA"/>
</dbReference>
<name>A0ABD2ZCN3_9GENT</name>
<dbReference type="SUPFAM" id="SSF63491">
    <property type="entry name" value="BAG domain"/>
    <property type="match status" value="1"/>
</dbReference>
<feature type="region of interest" description="Disordered" evidence="2">
    <location>
        <begin position="235"/>
        <end position="502"/>
    </location>
</feature>
<dbReference type="InterPro" id="IPR040400">
    <property type="entry name" value="BAG5/6/7/8"/>
</dbReference>
<dbReference type="AlphaFoldDB" id="A0ABD2ZCN3"/>